<evidence type="ECO:0000313" key="3">
    <source>
        <dbReference type="Proteomes" id="UP000676336"/>
    </source>
</evidence>
<evidence type="ECO:0000313" key="2">
    <source>
        <dbReference type="EMBL" id="CAF5171028.1"/>
    </source>
</evidence>
<dbReference type="Proteomes" id="UP000676336">
    <property type="component" value="Unassembled WGS sequence"/>
</dbReference>
<reference evidence="1" key="1">
    <citation type="submission" date="2021-02" db="EMBL/GenBank/DDBJ databases">
        <authorList>
            <person name="Nowell W R."/>
        </authorList>
    </citation>
    <scope>NUCLEOTIDE SEQUENCE</scope>
</reference>
<dbReference type="Proteomes" id="UP000681967">
    <property type="component" value="Unassembled WGS sequence"/>
</dbReference>
<gene>
    <name evidence="2" type="ORF">BYL167_LOCUS77295</name>
    <name evidence="1" type="ORF">SMN809_LOCUS8081</name>
</gene>
<organism evidence="1 3">
    <name type="scientific">Rotaria magnacalcarata</name>
    <dbReference type="NCBI Taxonomy" id="392030"/>
    <lineage>
        <taxon>Eukaryota</taxon>
        <taxon>Metazoa</taxon>
        <taxon>Spiralia</taxon>
        <taxon>Gnathifera</taxon>
        <taxon>Rotifera</taxon>
        <taxon>Eurotatoria</taxon>
        <taxon>Bdelloidea</taxon>
        <taxon>Philodinida</taxon>
        <taxon>Philodinidae</taxon>
        <taxon>Rotaria</taxon>
    </lineage>
</organism>
<feature type="non-terminal residue" evidence="1">
    <location>
        <position position="1"/>
    </location>
</feature>
<protein>
    <submittedName>
        <fullName evidence="1">Uncharacterized protein</fullName>
    </submittedName>
</protein>
<sequence length="56" mass="6261">ICTSLCSLLVFSTSTHEYILEIVVLISTLANLSNIARANKLSFLQTFSYPRLSIRV</sequence>
<dbReference type="AlphaFoldDB" id="A0A8S2LZ71"/>
<evidence type="ECO:0000313" key="1">
    <source>
        <dbReference type="EMBL" id="CAF3928899.1"/>
    </source>
</evidence>
<name>A0A8S2LZ71_9BILA</name>
<proteinExistence type="predicted"/>
<dbReference type="EMBL" id="CAJOBI010002438">
    <property type="protein sequence ID" value="CAF3928899.1"/>
    <property type="molecule type" value="Genomic_DNA"/>
</dbReference>
<accession>A0A8S2LZ71</accession>
<dbReference type="EMBL" id="CAJOBH010281186">
    <property type="protein sequence ID" value="CAF5171028.1"/>
    <property type="molecule type" value="Genomic_DNA"/>
</dbReference>
<comment type="caution">
    <text evidence="1">The sequence shown here is derived from an EMBL/GenBank/DDBJ whole genome shotgun (WGS) entry which is preliminary data.</text>
</comment>